<organism evidence="1 2">
    <name type="scientific">Solicola gregarius</name>
    <dbReference type="NCBI Taxonomy" id="2908642"/>
    <lineage>
        <taxon>Bacteria</taxon>
        <taxon>Bacillati</taxon>
        <taxon>Actinomycetota</taxon>
        <taxon>Actinomycetes</taxon>
        <taxon>Propionibacteriales</taxon>
        <taxon>Nocardioidaceae</taxon>
        <taxon>Solicola</taxon>
    </lineage>
</organism>
<dbReference type="SUPFAM" id="SSF53686">
    <property type="entry name" value="Tryptophan synthase beta subunit-like PLP-dependent enzymes"/>
    <property type="match status" value="1"/>
</dbReference>
<evidence type="ECO:0000313" key="1">
    <source>
        <dbReference type="EMBL" id="UYM03649.1"/>
    </source>
</evidence>
<protein>
    <recommendedName>
        <fullName evidence="3">Cysteine synthase</fullName>
    </recommendedName>
</protein>
<evidence type="ECO:0008006" key="3">
    <source>
        <dbReference type="Google" id="ProtNLM"/>
    </source>
</evidence>
<dbReference type="Proteomes" id="UP001164390">
    <property type="component" value="Chromosome"/>
</dbReference>
<evidence type="ECO:0000313" key="2">
    <source>
        <dbReference type="Proteomes" id="UP001164390"/>
    </source>
</evidence>
<keyword evidence="2" id="KW-1185">Reference proteome</keyword>
<dbReference type="InterPro" id="IPR036052">
    <property type="entry name" value="TrpB-like_PALP_sf"/>
</dbReference>
<gene>
    <name evidence="1" type="ORF">L0C25_13930</name>
</gene>
<reference evidence="1" key="1">
    <citation type="submission" date="2022-01" db="EMBL/GenBank/DDBJ databases">
        <title>Nocardioidaceae gen. sp. A5X3R13.</title>
        <authorList>
            <person name="Lopez Marin M.A."/>
            <person name="Uhlik O."/>
        </authorList>
    </citation>
    <scope>NUCLEOTIDE SEQUENCE</scope>
    <source>
        <strain evidence="1">A5X3R13</strain>
    </source>
</reference>
<dbReference type="Gene3D" id="3.40.50.1100">
    <property type="match status" value="1"/>
</dbReference>
<dbReference type="InterPro" id="IPR050214">
    <property type="entry name" value="Cys_Synth/Cystath_Beta-Synth"/>
</dbReference>
<dbReference type="GO" id="GO:1901605">
    <property type="term" value="P:alpha-amino acid metabolic process"/>
    <property type="evidence" value="ECO:0007669"/>
    <property type="project" value="UniProtKB-ARBA"/>
</dbReference>
<accession>A0AA46TEZ4</accession>
<dbReference type="EMBL" id="CP094970">
    <property type="protein sequence ID" value="UYM03649.1"/>
    <property type="molecule type" value="Genomic_DNA"/>
</dbReference>
<proteinExistence type="predicted"/>
<dbReference type="PANTHER" id="PTHR10314">
    <property type="entry name" value="CYSTATHIONINE BETA-SYNTHASE"/>
    <property type="match status" value="1"/>
</dbReference>
<dbReference type="AlphaFoldDB" id="A0AA46TEZ4"/>
<name>A0AA46TEZ4_9ACTN</name>
<dbReference type="KEGG" id="sgrg:L0C25_13930"/>
<sequence>MGVDTHGSVLFGMQDRPRVLRGLGNSLMPPNVAHDAFTSVHWVNAAEATTATRRLLREEALFRGPTSGASYLVAEWVKLQHPNDTVVAIMADEGERYLDTVYNPGWRREHDCVLKHLPATPAEVASPAEAQELGTWSRIDWTGAWPEVAA</sequence>